<accession>X1F1R7</accession>
<evidence type="ECO:0000313" key="1">
    <source>
        <dbReference type="EMBL" id="GAH38872.1"/>
    </source>
</evidence>
<dbReference type="AlphaFoldDB" id="X1F1R7"/>
<organism evidence="1">
    <name type="scientific">marine sediment metagenome</name>
    <dbReference type="NCBI Taxonomy" id="412755"/>
    <lineage>
        <taxon>unclassified sequences</taxon>
        <taxon>metagenomes</taxon>
        <taxon>ecological metagenomes</taxon>
    </lineage>
</organism>
<proteinExistence type="predicted"/>
<sequence length="84" mass="9281">MAMSNNRGKEGSIGNEYGHFKMSKDVLTAGSVTRLDLSIHIGDKGVPERGLIRIEFPWGCWTPPVMGEIKGHIYLQNINARAIV</sequence>
<gene>
    <name evidence="1" type="ORF">S03H2_26077</name>
</gene>
<feature type="non-terminal residue" evidence="1">
    <location>
        <position position="84"/>
    </location>
</feature>
<protein>
    <submittedName>
        <fullName evidence="1">Uncharacterized protein</fullName>
    </submittedName>
</protein>
<reference evidence="1" key="1">
    <citation type="journal article" date="2014" name="Front. Microbiol.">
        <title>High frequency of phylogenetically diverse reductive dehalogenase-homologous genes in deep subseafloor sedimentary metagenomes.</title>
        <authorList>
            <person name="Kawai M."/>
            <person name="Futagami T."/>
            <person name="Toyoda A."/>
            <person name="Takaki Y."/>
            <person name="Nishi S."/>
            <person name="Hori S."/>
            <person name="Arai W."/>
            <person name="Tsubouchi T."/>
            <person name="Morono Y."/>
            <person name="Uchiyama I."/>
            <person name="Ito T."/>
            <person name="Fujiyama A."/>
            <person name="Inagaki F."/>
            <person name="Takami H."/>
        </authorList>
    </citation>
    <scope>NUCLEOTIDE SEQUENCE</scope>
    <source>
        <strain evidence="1">Expedition CK06-06</strain>
    </source>
</reference>
<comment type="caution">
    <text evidence="1">The sequence shown here is derived from an EMBL/GenBank/DDBJ whole genome shotgun (WGS) entry which is preliminary data.</text>
</comment>
<dbReference type="EMBL" id="BARU01014974">
    <property type="protein sequence ID" value="GAH38872.1"/>
    <property type="molecule type" value="Genomic_DNA"/>
</dbReference>
<name>X1F1R7_9ZZZZ</name>